<keyword evidence="2" id="KW-1133">Transmembrane helix</keyword>
<evidence type="ECO:0000313" key="4">
    <source>
        <dbReference type="Proteomes" id="UP000886852"/>
    </source>
</evidence>
<accession>A0A9D1MXR4</accession>
<dbReference type="Proteomes" id="UP000886852">
    <property type="component" value="Unassembled WGS sequence"/>
</dbReference>
<protein>
    <recommendedName>
        <fullName evidence="5">Alkaline shock response membrane anchor protein AmaP</fullName>
    </recommendedName>
</protein>
<sequence>MKKIAEKVALVALVCVTLVFVLTTLLYVTGVIAAENSNVVIILMSVLTAVYAGLSAYLLYVNFSERENLKEILLFSDTGSATHTSVKVVKNIVEGCARQVEGIEVRHVRIRADEKGGFVAIVSVKATAENVTPAIGKLRELLADSFARTLNLTFSSINFNVDRLNGKYVPQPKEGDQPTAPQEQTEQQQPSEEKQEDKPRKKHKDATAATTANEPEAATEQPAEVAEQPAETEEQPADLPASQAEDAAAPSDDQKKAEQEVAE</sequence>
<gene>
    <name evidence="3" type="ORF">IAC72_04350</name>
</gene>
<evidence type="ECO:0000313" key="3">
    <source>
        <dbReference type="EMBL" id="HIU91221.1"/>
    </source>
</evidence>
<evidence type="ECO:0000256" key="1">
    <source>
        <dbReference type="SAM" id="MobiDB-lite"/>
    </source>
</evidence>
<dbReference type="EMBL" id="DVOC01000073">
    <property type="protein sequence ID" value="HIU91221.1"/>
    <property type="molecule type" value="Genomic_DNA"/>
</dbReference>
<feature type="compositionally biased region" description="Low complexity" evidence="1">
    <location>
        <begin position="207"/>
        <end position="229"/>
    </location>
</feature>
<feature type="transmembrane region" description="Helical" evidence="2">
    <location>
        <begin position="40"/>
        <end position="60"/>
    </location>
</feature>
<name>A0A9D1MXR4_9BACT</name>
<evidence type="ECO:0000256" key="2">
    <source>
        <dbReference type="SAM" id="Phobius"/>
    </source>
</evidence>
<comment type="caution">
    <text evidence="3">The sequence shown here is derived from an EMBL/GenBank/DDBJ whole genome shotgun (WGS) entry which is preliminary data.</text>
</comment>
<feature type="compositionally biased region" description="Basic and acidic residues" evidence="1">
    <location>
        <begin position="252"/>
        <end position="263"/>
    </location>
</feature>
<reference evidence="3" key="2">
    <citation type="journal article" date="2021" name="PeerJ">
        <title>Extensive microbial diversity within the chicken gut microbiome revealed by metagenomics and culture.</title>
        <authorList>
            <person name="Gilroy R."/>
            <person name="Ravi A."/>
            <person name="Getino M."/>
            <person name="Pursley I."/>
            <person name="Horton D.L."/>
            <person name="Alikhan N.F."/>
            <person name="Baker D."/>
            <person name="Gharbi K."/>
            <person name="Hall N."/>
            <person name="Watson M."/>
            <person name="Adriaenssens E.M."/>
            <person name="Foster-Nyarko E."/>
            <person name="Jarju S."/>
            <person name="Secka A."/>
            <person name="Antonio M."/>
            <person name="Oren A."/>
            <person name="Chaudhuri R.R."/>
            <person name="La Ragione R."/>
            <person name="Hildebrand F."/>
            <person name="Pallen M.J."/>
        </authorList>
    </citation>
    <scope>NUCLEOTIDE SEQUENCE</scope>
    <source>
        <strain evidence="3">ChiHjej12B11-7776</strain>
    </source>
</reference>
<keyword evidence="2" id="KW-0472">Membrane</keyword>
<organism evidence="3 4">
    <name type="scientific">Candidatus Fimimonas merdipullorum</name>
    <dbReference type="NCBI Taxonomy" id="2840822"/>
    <lineage>
        <taxon>Bacteria</taxon>
        <taxon>Pseudomonadati</taxon>
        <taxon>Myxococcota</taxon>
        <taxon>Myxococcia</taxon>
        <taxon>Myxococcales</taxon>
        <taxon>Cystobacterineae</taxon>
        <taxon>Myxococcaceae</taxon>
        <taxon>Myxococcaceae incertae sedis</taxon>
        <taxon>Candidatus Fimimonas</taxon>
    </lineage>
</organism>
<dbReference type="AlphaFoldDB" id="A0A9D1MXR4"/>
<keyword evidence="2" id="KW-0812">Transmembrane</keyword>
<evidence type="ECO:0008006" key="5">
    <source>
        <dbReference type="Google" id="ProtNLM"/>
    </source>
</evidence>
<feature type="region of interest" description="Disordered" evidence="1">
    <location>
        <begin position="168"/>
        <end position="263"/>
    </location>
</feature>
<proteinExistence type="predicted"/>
<feature type="compositionally biased region" description="Low complexity" evidence="1">
    <location>
        <begin position="177"/>
        <end position="190"/>
    </location>
</feature>
<reference evidence="3" key="1">
    <citation type="submission" date="2020-10" db="EMBL/GenBank/DDBJ databases">
        <authorList>
            <person name="Gilroy R."/>
        </authorList>
    </citation>
    <scope>NUCLEOTIDE SEQUENCE</scope>
    <source>
        <strain evidence="3">ChiHjej12B11-7776</strain>
    </source>
</reference>